<dbReference type="InterPro" id="IPR027385">
    <property type="entry name" value="Beta-barrel_OMP"/>
</dbReference>
<sequence length="182" mass="19174">MKKIVVALAALAFAAPVFAQQQQQPTDHRAQFGLGVSIIPLLPTTQSVALSPTIEVYVPIQAGPNLRIEPSLGIHTNDQPTASGQPDRSNITLGVGVFVQQKVAVPVDLYVGGRLKLNFASTNPGDSGTDFIIAAAAGGEYYLVPKFSVGLEGQLGFYSNSSVSGDDSGFFTNGLGFLRVYF</sequence>
<accession>A0ABM7WY97</accession>
<dbReference type="Proteomes" id="UP001162891">
    <property type="component" value="Chromosome"/>
</dbReference>
<gene>
    <name evidence="4" type="ORF">AMOR_35020</name>
</gene>
<feature type="domain" description="Outer membrane protein beta-barrel" evidence="3">
    <location>
        <begin position="6"/>
        <end position="155"/>
    </location>
</feature>
<organism evidence="4 5">
    <name type="scientific">Anaeromyxobacter oryzae</name>
    <dbReference type="NCBI Taxonomy" id="2918170"/>
    <lineage>
        <taxon>Bacteria</taxon>
        <taxon>Pseudomonadati</taxon>
        <taxon>Myxococcota</taxon>
        <taxon>Myxococcia</taxon>
        <taxon>Myxococcales</taxon>
        <taxon>Cystobacterineae</taxon>
        <taxon>Anaeromyxobacteraceae</taxon>
        <taxon>Anaeromyxobacter</taxon>
    </lineage>
</organism>
<dbReference type="EMBL" id="AP025591">
    <property type="protein sequence ID" value="BDG04506.1"/>
    <property type="molecule type" value="Genomic_DNA"/>
</dbReference>
<evidence type="ECO:0000259" key="3">
    <source>
        <dbReference type="Pfam" id="PF13505"/>
    </source>
</evidence>
<dbReference type="SUPFAM" id="SSF56925">
    <property type="entry name" value="OMPA-like"/>
    <property type="match status" value="1"/>
</dbReference>
<feature type="signal peptide" evidence="2">
    <location>
        <begin position="1"/>
        <end position="19"/>
    </location>
</feature>
<proteinExistence type="predicted"/>
<keyword evidence="5" id="KW-1185">Reference proteome</keyword>
<dbReference type="InterPro" id="IPR011250">
    <property type="entry name" value="OMP/PagP_B-barrel"/>
</dbReference>
<dbReference type="Pfam" id="PF13505">
    <property type="entry name" value="OMP_b-brl"/>
    <property type="match status" value="1"/>
</dbReference>
<evidence type="ECO:0000256" key="2">
    <source>
        <dbReference type="SAM" id="SignalP"/>
    </source>
</evidence>
<evidence type="ECO:0000313" key="4">
    <source>
        <dbReference type="EMBL" id="BDG04506.1"/>
    </source>
</evidence>
<evidence type="ECO:0000256" key="1">
    <source>
        <dbReference type="ARBA" id="ARBA00022729"/>
    </source>
</evidence>
<protein>
    <recommendedName>
        <fullName evidence="3">Outer membrane protein beta-barrel domain-containing protein</fullName>
    </recommendedName>
</protein>
<name>A0ABM7WY97_9BACT</name>
<evidence type="ECO:0000313" key="5">
    <source>
        <dbReference type="Proteomes" id="UP001162891"/>
    </source>
</evidence>
<dbReference type="RefSeq" id="WP_248352896.1">
    <property type="nucleotide sequence ID" value="NZ_AP025591.1"/>
</dbReference>
<keyword evidence="1 2" id="KW-0732">Signal</keyword>
<feature type="chain" id="PRO_5045627198" description="Outer membrane protein beta-barrel domain-containing protein" evidence="2">
    <location>
        <begin position="20"/>
        <end position="182"/>
    </location>
</feature>
<reference evidence="5" key="1">
    <citation type="journal article" date="2022" name="Int. J. Syst. Evol. Microbiol.">
        <title>Anaeromyxobacter oryzae sp. nov., Anaeromyxobacter diazotrophicus sp. nov. and Anaeromyxobacter paludicola sp. nov., isolated from paddy soils.</title>
        <authorList>
            <person name="Itoh H."/>
            <person name="Xu Z."/>
            <person name="Mise K."/>
            <person name="Masuda Y."/>
            <person name="Ushijima N."/>
            <person name="Hayakawa C."/>
            <person name="Shiratori Y."/>
            <person name="Senoo K."/>
        </authorList>
    </citation>
    <scope>NUCLEOTIDE SEQUENCE [LARGE SCALE GENOMIC DNA]</scope>
    <source>
        <strain evidence="5">Red232</strain>
    </source>
</reference>